<accession>W2C524</accession>
<dbReference type="Proteomes" id="UP000018837">
    <property type="component" value="Unassembled WGS sequence"/>
</dbReference>
<dbReference type="PATRIC" id="fig|1411148.3.peg.789"/>
<name>W2C524_9BACT</name>
<evidence type="ECO:0000313" key="2">
    <source>
        <dbReference type="Proteomes" id="UP000018837"/>
    </source>
</evidence>
<evidence type="ECO:0000313" key="1">
    <source>
        <dbReference type="EMBL" id="ETK02245.1"/>
    </source>
</evidence>
<sequence>MEDQHYNGDIWNREAFALLKKFGWDRIGDYDMDVKGEDGKKMGIDTIVKFETPLKAKPQLAVLEAKRYETKSFNKALLQDWIERLDKKLLKLRNSAPFVEKFPDVDNCTISDIGIIAIWFSDTCNYRGFYTKFNEALSQVSVSTRTRRAGVNSIYVLDNTRFMRLFALQNAIDNIKKEDGEYNFIYSPRYISGLPLTRQKALTIESVFSDIIFAEFKRRGETTSYIFYFGQLDLNSFRFLRNAYSKTSLWDKSVKIILYVYNIDDEFRKIENDIKTDIFNGFNVSIMKMACNNSIPDFLLNLTENER</sequence>
<dbReference type="AlphaFoldDB" id="W2C524"/>
<reference evidence="1 2" key="1">
    <citation type="submission" date="2013-11" db="EMBL/GenBank/DDBJ databases">
        <title>Single cell genomics of uncultured Tannerella BU063 (oral taxon 286).</title>
        <authorList>
            <person name="Beall C.J."/>
            <person name="Campbell A.G."/>
            <person name="Griffen A.L."/>
            <person name="Podar M."/>
            <person name="Leys E.J."/>
        </authorList>
    </citation>
    <scope>NUCLEOTIDE SEQUENCE [LARGE SCALE GENOMIC DNA]</scope>
    <source>
        <strain evidence="1">Cell 2</strain>
    </source>
</reference>
<protein>
    <submittedName>
        <fullName evidence="1">Uncharacterized protein</fullName>
    </submittedName>
</protein>
<gene>
    <name evidence="1" type="ORF">N425_05455</name>
</gene>
<proteinExistence type="predicted"/>
<comment type="caution">
    <text evidence="1">The sequence shown here is derived from an EMBL/GenBank/DDBJ whole genome shotgun (WGS) entry which is preliminary data.</text>
</comment>
<organism evidence="1 2">
    <name type="scientific">Tannerella sp. oral taxon BU063 isolate Cell 2</name>
    <dbReference type="NCBI Taxonomy" id="1411148"/>
    <lineage>
        <taxon>Bacteria</taxon>
        <taxon>Pseudomonadati</taxon>
        <taxon>Bacteroidota</taxon>
        <taxon>Bacteroidia</taxon>
        <taxon>Bacteroidales</taxon>
        <taxon>Tannerellaceae</taxon>
        <taxon>Tannerella</taxon>
    </lineage>
</organism>
<dbReference type="EMBL" id="AYUF01000384">
    <property type="protein sequence ID" value="ETK02245.1"/>
    <property type="molecule type" value="Genomic_DNA"/>
</dbReference>